<evidence type="ECO:0000313" key="1">
    <source>
        <dbReference type="EMBL" id="TLD92419.1"/>
    </source>
</evidence>
<name>A0A4U8SZB8_9HELI</name>
<organism evidence="1 2">
    <name type="scientific">Helicobacter magdeburgensis</name>
    <dbReference type="NCBI Taxonomy" id="471858"/>
    <lineage>
        <taxon>Bacteria</taxon>
        <taxon>Pseudomonadati</taxon>
        <taxon>Campylobacterota</taxon>
        <taxon>Epsilonproteobacteria</taxon>
        <taxon>Campylobacterales</taxon>
        <taxon>Helicobacteraceae</taxon>
        <taxon>Helicobacter</taxon>
    </lineage>
</organism>
<gene>
    <name evidence="1" type="ORF">LS74_005070</name>
</gene>
<dbReference type="Gene3D" id="3.90.550.10">
    <property type="entry name" value="Spore Coat Polysaccharide Biosynthesis Protein SpsA, Chain A"/>
    <property type="match status" value="1"/>
</dbReference>
<dbReference type="Proteomes" id="UP000029921">
    <property type="component" value="Unassembled WGS sequence"/>
</dbReference>
<dbReference type="GO" id="GO:0016740">
    <property type="term" value="F:transferase activity"/>
    <property type="evidence" value="ECO:0007669"/>
    <property type="project" value="UniProtKB-KW"/>
</dbReference>
<reference evidence="1 2" key="1">
    <citation type="journal article" date="2014" name="Genome Announc.">
        <title>Draft genome sequences of eight enterohepatic helicobacter species isolated from both laboratory and wild rodents.</title>
        <authorList>
            <person name="Sheh A."/>
            <person name="Shen Z."/>
            <person name="Fox J.G."/>
        </authorList>
    </citation>
    <scope>NUCLEOTIDE SEQUENCE [LARGE SCALE GENOMIC DNA]</scope>
    <source>
        <strain evidence="1 2">MIT 96-1001</strain>
    </source>
</reference>
<keyword evidence="2" id="KW-1185">Reference proteome</keyword>
<accession>A0A4U8SZB8</accession>
<keyword evidence="1" id="KW-0808">Transferase</keyword>
<sequence>MVDLAPIILFAYNRPIHLSKTLEALKSNTLAKQSLLFIFADGENPKKKEGFQEVRNILKELEIEQNNLAPFASIEIIYRKENFGLADSIIQGINAIIYRFNKAIILEDDIVTSSAFLNYMNDALNHYENELKVWSVSAWSYPIDTQDLGDCYFWRSPHCWGWATWVNRWQYFKRDIQWALNNFTKKDIDYINIDGYAPHYFQQLIANHKGKIKTWAIFNYLIAYKHNALTLCPATPYIKQIGFDNSGTHCREEGGIFNSHIINTKFPIIYPDTIVESSTALARIKIFERSLKKPIIIRILRKIKRLLHIF</sequence>
<dbReference type="AlphaFoldDB" id="A0A4U8SZB8"/>
<comment type="caution">
    <text evidence="1">The sequence shown here is derived from an EMBL/GenBank/DDBJ whole genome shotgun (WGS) entry which is preliminary data.</text>
</comment>
<protein>
    <submittedName>
        <fullName evidence="1">Sugar transferase</fullName>
    </submittedName>
</protein>
<dbReference type="InterPro" id="IPR029044">
    <property type="entry name" value="Nucleotide-diphossugar_trans"/>
</dbReference>
<dbReference type="EMBL" id="JRPE02000006">
    <property type="protein sequence ID" value="TLD92419.1"/>
    <property type="molecule type" value="Genomic_DNA"/>
</dbReference>
<proteinExistence type="predicted"/>
<evidence type="ECO:0000313" key="2">
    <source>
        <dbReference type="Proteomes" id="UP000029921"/>
    </source>
</evidence>
<dbReference type="SUPFAM" id="SSF53448">
    <property type="entry name" value="Nucleotide-diphospho-sugar transferases"/>
    <property type="match status" value="1"/>
</dbReference>